<evidence type="ECO:0000313" key="4">
    <source>
        <dbReference type="EMBL" id="SUN28883.1"/>
    </source>
</evidence>
<evidence type="ECO:0000313" key="6">
    <source>
        <dbReference type="Proteomes" id="UP000255140"/>
    </source>
</evidence>
<evidence type="ECO:0000313" key="3">
    <source>
        <dbReference type="EMBL" id="SQA18912.1"/>
    </source>
</evidence>
<sequence length="392" mass="44304">MARIPYQKTFIFCVAVIIATFILGLSKDLAQSKGQKVANNNTVKTARVVANGDILLHDVLYASARQPDGTYNFTPYFKEVKSWIESADLAIGDYEGTISSEYPLAGYPLFNAPNEIATTMKETGYDVVDLAHNHILDSQLAGAINTVKTFNRLGLDTIGVYLKDRNKEDILIKRVNGIKIAILGYSYGYNGMEANVSKSDYEKHMSDLDTKKIKQDIKKAEKEADITIVMPQMGIEYQKKPTTEQVMLYHSMIKWGADIIFGGHPHVVEPSEVIKKDGQKKFIIYSMGNFISNQRLETVDDIWTERGLLMDVTIEKKGQKTVIKKVKAHPTLVEAKPNGRYVEEGFPAYDYRTLVLEDYIEGGKKRSTIDQTMKDKVDKAYKEMNELVNLKW</sequence>
<accession>A0A2X2LMA6</accession>
<comment type="caution">
    <text evidence="3">The sequence shown here is derived from an EMBL/GenBank/DDBJ whole genome shotgun (WGS) entry which is preliminary data.</text>
</comment>
<dbReference type="PANTHER" id="PTHR33393:SF12">
    <property type="entry name" value="CAPSULE BIOSYNTHESIS PROTEIN CAPA"/>
    <property type="match status" value="1"/>
</dbReference>
<dbReference type="RefSeq" id="WP_000101228.1">
    <property type="nucleotide sequence ID" value="NZ_CAACXY010000016.1"/>
</dbReference>
<proteinExistence type="inferred from homology"/>
<dbReference type="Gene3D" id="3.60.21.10">
    <property type="match status" value="1"/>
</dbReference>
<organism evidence="3 5">
    <name type="scientific">Streptococcus agalactiae</name>
    <dbReference type="NCBI Taxonomy" id="1311"/>
    <lineage>
        <taxon>Bacteria</taxon>
        <taxon>Bacillati</taxon>
        <taxon>Bacillota</taxon>
        <taxon>Bacilli</taxon>
        <taxon>Lactobacillales</taxon>
        <taxon>Streptococcaceae</taxon>
        <taxon>Streptococcus</taxon>
    </lineage>
</organism>
<dbReference type="PANTHER" id="PTHR33393">
    <property type="entry name" value="POLYGLUTAMINE SYNTHESIS ACCESSORY PROTEIN RV0574C-RELATED"/>
    <property type="match status" value="1"/>
</dbReference>
<comment type="similarity">
    <text evidence="1">Belongs to the CapA family.</text>
</comment>
<feature type="domain" description="Capsule synthesis protein CapA" evidence="2">
    <location>
        <begin position="47"/>
        <end position="294"/>
    </location>
</feature>
<dbReference type="Proteomes" id="UP000250200">
    <property type="component" value="Unassembled WGS sequence"/>
</dbReference>
<dbReference type="InterPro" id="IPR029052">
    <property type="entry name" value="Metallo-depent_PP-like"/>
</dbReference>
<evidence type="ECO:0000313" key="5">
    <source>
        <dbReference type="Proteomes" id="UP000250200"/>
    </source>
</evidence>
<gene>
    <name evidence="3" type="ORF">NCTC8181_01966</name>
    <name evidence="4" type="ORF">NCTC9828_01146</name>
</gene>
<dbReference type="CDD" id="cd07381">
    <property type="entry name" value="MPP_CapA"/>
    <property type="match status" value="1"/>
</dbReference>
<dbReference type="EMBL" id="UAVB01000001">
    <property type="protein sequence ID" value="SQA18912.1"/>
    <property type="molecule type" value="Genomic_DNA"/>
</dbReference>
<reference evidence="5 6" key="1">
    <citation type="submission" date="2018-06" db="EMBL/GenBank/DDBJ databases">
        <authorList>
            <consortium name="Pathogen Informatics"/>
            <person name="Doyle S."/>
        </authorList>
    </citation>
    <scope>NUCLEOTIDE SEQUENCE [LARGE SCALE GENOMIC DNA]</scope>
    <source>
        <strain evidence="3 5">NCTC8181</strain>
        <strain evidence="4 6">NCTC9828</strain>
    </source>
</reference>
<dbReference type="EMBL" id="UHEW01000005">
    <property type="protein sequence ID" value="SUN28883.1"/>
    <property type="molecule type" value="Genomic_DNA"/>
</dbReference>
<name>A0A2X2LMA6_STRAG</name>
<dbReference type="Proteomes" id="UP000255140">
    <property type="component" value="Unassembled WGS sequence"/>
</dbReference>
<dbReference type="InterPro" id="IPR019079">
    <property type="entry name" value="Capsule_synth_CapA"/>
</dbReference>
<dbReference type="SMART" id="SM00854">
    <property type="entry name" value="PGA_cap"/>
    <property type="match status" value="1"/>
</dbReference>
<evidence type="ECO:0000259" key="2">
    <source>
        <dbReference type="SMART" id="SM00854"/>
    </source>
</evidence>
<dbReference type="Pfam" id="PF09587">
    <property type="entry name" value="PGA_cap"/>
    <property type="match status" value="1"/>
</dbReference>
<dbReference type="InterPro" id="IPR052169">
    <property type="entry name" value="CW_Biosynth-Accessory"/>
</dbReference>
<dbReference type="AlphaFoldDB" id="A0A2X2LMA6"/>
<protein>
    <submittedName>
        <fullName evidence="3">Capsule biosynthesis protein capA</fullName>
    </submittedName>
</protein>
<evidence type="ECO:0000256" key="1">
    <source>
        <dbReference type="ARBA" id="ARBA00005662"/>
    </source>
</evidence>
<dbReference type="SUPFAM" id="SSF56300">
    <property type="entry name" value="Metallo-dependent phosphatases"/>
    <property type="match status" value="1"/>
</dbReference>